<protein>
    <submittedName>
        <fullName evidence="2">Uncharacterized protein</fullName>
    </submittedName>
</protein>
<dbReference type="EMBL" id="BGPR01000071">
    <property type="protein sequence ID" value="GBL90407.1"/>
    <property type="molecule type" value="Genomic_DNA"/>
</dbReference>
<accession>A0A4Y2BF85</accession>
<dbReference type="Proteomes" id="UP000499080">
    <property type="component" value="Unassembled WGS sequence"/>
</dbReference>
<evidence type="ECO:0000256" key="1">
    <source>
        <dbReference type="SAM" id="MobiDB-lite"/>
    </source>
</evidence>
<reference evidence="2 3" key="1">
    <citation type="journal article" date="2019" name="Sci. Rep.">
        <title>Orb-weaving spider Araneus ventricosus genome elucidates the spidroin gene catalogue.</title>
        <authorList>
            <person name="Kono N."/>
            <person name="Nakamura H."/>
            <person name="Ohtoshi R."/>
            <person name="Moran D.A.P."/>
            <person name="Shinohara A."/>
            <person name="Yoshida Y."/>
            <person name="Fujiwara M."/>
            <person name="Mori M."/>
            <person name="Tomita M."/>
            <person name="Arakawa K."/>
        </authorList>
    </citation>
    <scope>NUCLEOTIDE SEQUENCE [LARGE SCALE GENOMIC DNA]</scope>
</reference>
<name>A0A4Y2BF85_ARAVE</name>
<sequence length="130" mass="14326">MPAQTFTTIWLCAASRKIALGVPARYEMKVRCENVGNFPGRSTASIAPMKLFRPCIARKQDRDGLEVRSGPRDRRIPGPNRDSNEERQCKRVWCTLNPTGPNKCPLAGVAWKFGEAVPAQVSSSSSDYGS</sequence>
<feature type="region of interest" description="Disordered" evidence="1">
    <location>
        <begin position="62"/>
        <end position="87"/>
    </location>
</feature>
<keyword evidence="3" id="KW-1185">Reference proteome</keyword>
<proteinExistence type="predicted"/>
<gene>
    <name evidence="2" type="ORF">AVEN_178838_1</name>
</gene>
<dbReference type="AlphaFoldDB" id="A0A4Y2BF85"/>
<evidence type="ECO:0000313" key="3">
    <source>
        <dbReference type="Proteomes" id="UP000499080"/>
    </source>
</evidence>
<evidence type="ECO:0000313" key="2">
    <source>
        <dbReference type="EMBL" id="GBL90407.1"/>
    </source>
</evidence>
<comment type="caution">
    <text evidence="2">The sequence shown here is derived from an EMBL/GenBank/DDBJ whole genome shotgun (WGS) entry which is preliminary data.</text>
</comment>
<organism evidence="2 3">
    <name type="scientific">Araneus ventricosus</name>
    <name type="common">Orbweaver spider</name>
    <name type="synonym">Epeira ventricosa</name>
    <dbReference type="NCBI Taxonomy" id="182803"/>
    <lineage>
        <taxon>Eukaryota</taxon>
        <taxon>Metazoa</taxon>
        <taxon>Ecdysozoa</taxon>
        <taxon>Arthropoda</taxon>
        <taxon>Chelicerata</taxon>
        <taxon>Arachnida</taxon>
        <taxon>Araneae</taxon>
        <taxon>Araneomorphae</taxon>
        <taxon>Entelegynae</taxon>
        <taxon>Araneoidea</taxon>
        <taxon>Araneidae</taxon>
        <taxon>Araneus</taxon>
    </lineage>
</organism>